<evidence type="ECO:0000256" key="1">
    <source>
        <dbReference type="SAM" id="MobiDB-lite"/>
    </source>
</evidence>
<dbReference type="AlphaFoldDB" id="A0A7J8HBT8"/>
<proteinExistence type="predicted"/>
<dbReference type="Proteomes" id="UP000550707">
    <property type="component" value="Unassembled WGS sequence"/>
</dbReference>
<name>A0A7J8HBT8_MOLMO</name>
<reference evidence="2 3" key="1">
    <citation type="journal article" date="2020" name="Nature">
        <title>Six reference-quality genomes reveal evolution of bat adaptations.</title>
        <authorList>
            <person name="Jebb D."/>
            <person name="Huang Z."/>
            <person name="Pippel M."/>
            <person name="Hughes G.M."/>
            <person name="Lavrichenko K."/>
            <person name="Devanna P."/>
            <person name="Winkler S."/>
            <person name="Jermiin L.S."/>
            <person name="Skirmuntt E.C."/>
            <person name="Katzourakis A."/>
            <person name="Burkitt-Gray L."/>
            <person name="Ray D.A."/>
            <person name="Sullivan K.A.M."/>
            <person name="Roscito J.G."/>
            <person name="Kirilenko B.M."/>
            <person name="Davalos L.M."/>
            <person name="Corthals A.P."/>
            <person name="Power M.L."/>
            <person name="Jones G."/>
            <person name="Ransome R.D."/>
            <person name="Dechmann D.K.N."/>
            <person name="Locatelli A.G."/>
            <person name="Puechmaille S.J."/>
            <person name="Fedrigo O."/>
            <person name="Jarvis E.D."/>
            <person name="Hiller M."/>
            <person name="Vernes S.C."/>
            <person name="Myers E.W."/>
            <person name="Teeling E.C."/>
        </authorList>
    </citation>
    <scope>NUCLEOTIDE SEQUENCE [LARGE SCALE GENOMIC DNA]</scope>
    <source>
        <strain evidence="2">MMolMol1</strain>
        <tissue evidence="2">Muscle</tissue>
    </source>
</reference>
<sequence>MRGGSEKSTRQFPQKRLEEHQKKEEEAKLTGHLYVPDRAASAYPLSHLTLRKRGAHHLTFFAHHSPRLEHCHSVTWTLQLAPPVGNIFPPNRLSVPVVPGPGKCPLEEKNLKARSATLNTPAHRRRFGKTSSDYYCLKCTGWARLLRCMWQE</sequence>
<gene>
    <name evidence="2" type="ORF">HJG59_011109</name>
</gene>
<dbReference type="EMBL" id="JACASF010000007">
    <property type="protein sequence ID" value="KAF6469733.1"/>
    <property type="molecule type" value="Genomic_DNA"/>
</dbReference>
<comment type="caution">
    <text evidence="2">The sequence shown here is derived from an EMBL/GenBank/DDBJ whole genome shotgun (WGS) entry which is preliminary data.</text>
</comment>
<protein>
    <submittedName>
        <fullName evidence="2">Uncharacterized protein</fullName>
    </submittedName>
</protein>
<evidence type="ECO:0000313" key="2">
    <source>
        <dbReference type="EMBL" id="KAF6469733.1"/>
    </source>
</evidence>
<organism evidence="2 3">
    <name type="scientific">Molossus molossus</name>
    <name type="common">Pallas' mastiff bat</name>
    <name type="synonym">Vespertilio molossus</name>
    <dbReference type="NCBI Taxonomy" id="27622"/>
    <lineage>
        <taxon>Eukaryota</taxon>
        <taxon>Metazoa</taxon>
        <taxon>Chordata</taxon>
        <taxon>Craniata</taxon>
        <taxon>Vertebrata</taxon>
        <taxon>Euteleostomi</taxon>
        <taxon>Mammalia</taxon>
        <taxon>Eutheria</taxon>
        <taxon>Laurasiatheria</taxon>
        <taxon>Chiroptera</taxon>
        <taxon>Yangochiroptera</taxon>
        <taxon>Molossidae</taxon>
        <taxon>Molossus</taxon>
    </lineage>
</organism>
<feature type="region of interest" description="Disordered" evidence="1">
    <location>
        <begin position="1"/>
        <end position="29"/>
    </location>
</feature>
<evidence type="ECO:0000313" key="3">
    <source>
        <dbReference type="Proteomes" id="UP000550707"/>
    </source>
</evidence>
<accession>A0A7J8HBT8</accession>
<keyword evidence="3" id="KW-1185">Reference proteome</keyword>
<dbReference type="InParanoid" id="A0A7J8HBT8"/>